<feature type="compositionally biased region" description="Low complexity" evidence="1">
    <location>
        <begin position="159"/>
        <end position="173"/>
    </location>
</feature>
<organism evidence="2 4">
    <name type="scientific">Didymodactylos carnosus</name>
    <dbReference type="NCBI Taxonomy" id="1234261"/>
    <lineage>
        <taxon>Eukaryota</taxon>
        <taxon>Metazoa</taxon>
        <taxon>Spiralia</taxon>
        <taxon>Gnathifera</taxon>
        <taxon>Rotifera</taxon>
        <taxon>Eurotatoria</taxon>
        <taxon>Bdelloidea</taxon>
        <taxon>Philodinida</taxon>
        <taxon>Philodinidae</taxon>
        <taxon>Didymodactylos</taxon>
    </lineage>
</organism>
<evidence type="ECO:0000313" key="2">
    <source>
        <dbReference type="EMBL" id="CAF0956172.1"/>
    </source>
</evidence>
<dbReference type="OrthoDB" id="5791190at2759"/>
<feature type="region of interest" description="Disordered" evidence="1">
    <location>
        <begin position="152"/>
        <end position="173"/>
    </location>
</feature>
<dbReference type="Proteomes" id="UP000681722">
    <property type="component" value="Unassembled WGS sequence"/>
</dbReference>
<evidence type="ECO:0008006" key="5">
    <source>
        <dbReference type="Google" id="ProtNLM"/>
    </source>
</evidence>
<evidence type="ECO:0000313" key="4">
    <source>
        <dbReference type="Proteomes" id="UP000663829"/>
    </source>
</evidence>
<protein>
    <recommendedName>
        <fullName evidence="5">MULE transposase domain-containing protein</fullName>
    </recommendedName>
</protein>
<name>A0A814DNM5_9BILA</name>
<dbReference type="AlphaFoldDB" id="A0A814DNM5"/>
<reference evidence="2" key="1">
    <citation type="submission" date="2021-02" db="EMBL/GenBank/DDBJ databases">
        <authorList>
            <person name="Nowell W R."/>
        </authorList>
    </citation>
    <scope>NUCLEOTIDE SEQUENCE</scope>
</reference>
<gene>
    <name evidence="2" type="ORF">GPM918_LOCUS11508</name>
    <name evidence="3" type="ORF">SRO942_LOCUS11509</name>
</gene>
<dbReference type="EMBL" id="CAJOBC010002399">
    <property type="protein sequence ID" value="CAF3731173.1"/>
    <property type="molecule type" value="Genomic_DNA"/>
</dbReference>
<evidence type="ECO:0000256" key="1">
    <source>
        <dbReference type="SAM" id="MobiDB-lite"/>
    </source>
</evidence>
<evidence type="ECO:0000313" key="3">
    <source>
        <dbReference type="EMBL" id="CAF3731173.1"/>
    </source>
</evidence>
<sequence>MDSKIKDLRSLTITDLNRIFKEYPKLDELSSVIETDTIYRLQLNDISRNDWKVMVYTNILFQERPTIPLCILLHDNKSEESHLQLTKLFSNNALIEKKCVLISDAELSFKNAFANQFPSLQMLRCYNHYQEDLKKWLKADFNQKYRTVTPQLPTNVTPTADTTSNAATTSHDATSNNEVYTSMKRDYVNNHVDDVINLLHSNSLQHFTDNYNQLKHRWPESFHDYFSKYHLPRINELGAWSSRKLGLYDELSGVTKNCSESYNSVIKSWVCWKQLAMDVFVQMMYELMGYYINEITQGLTGHGDYHLVRQWAYLKTKIPLFRRVVSYHPEEILEKFKQKVKPDAQQQAFIEGVKYGRPQSPLTIDNIHETNDNWLQQIDVTDVEPETETISINSMSEETTRITDQTVGRSSLTVTAKASLLIDQDFVNFDGKLRSFLVRSLDDKDVHIIALKMYLKMPMKESEKKMNAGRERKRVITETKEGQPGPKRPRRRDKARNKLYEERELIENLKAPLPAVLAVATPRQPLQAIGNVVLTAPSSSTASTNYILSNSQSPYFRNVSLRLSSRSQSVAPSSIMQSLHQNFSVLPPTRQISPTIPIIIPPSSYSVSPLPSIRPLSNSMIIRLSSPRSSMSTPHSDTQ</sequence>
<dbReference type="EMBL" id="CAJNOQ010002399">
    <property type="protein sequence ID" value="CAF0956172.1"/>
    <property type="molecule type" value="Genomic_DNA"/>
</dbReference>
<feature type="region of interest" description="Disordered" evidence="1">
    <location>
        <begin position="461"/>
        <end position="495"/>
    </location>
</feature>
<keyword evidence="4" id="KW-1185">Reference proteome</keyword>
<feature type="compositionally biased region" description="Basic and acidic residues" evidence="1">
    <location>
        <begin position="461"/>
        <end position="481"/>
    </location>
</feature>
<dbReference type="Proteomes" id="UP000663829">
    <property type="component" value="Unassembled WGS sequence"/>
</dbReference>
<proteinExistence type="predicted"/>
<accession>A0A814DNM5</accession>
<comment type="caution">
    <text evidence="2">The sequence shown here is derived from an EMBL/GenBank/DDBJ whole genome shotgun (WGS) entry which is preliminary data.</text>
</comment>